<accession>A0ABS3PXU2</accession>
<sequence length="223" mass="25810">MNRKILTIGFWALGLVFCYLIYRSITGPIEFNKIKTERYTEVIKKLKDIRAAQNAYFKINGKYADNFDQLTDFIENAQFTITSVRDTSWTEFDKNFNIEVMRQGTRTDILGHVKVKDSLFKNDDRYKNLRYVPKFSKNDPTVLFTMKTGVITDKKNEVNSSVFEVYVPKKDVLRGLDQDLVSRELVKTSVEDVKGDKIKVGSLDELTDNGNWPTSYDAKIAKQ</sequence>
<evidence type="ECO:0000313" key="2">
    <source>
        <dbReference type="Proteomes" id="UP000681610"/>
    </source>
</evidence>
<dbReference type="RefSeq" id="WP_009415244.1">
    <property type="nucleotide sequence ID" value="NZ_CAUQMC010000002.1"/>
</dbReference>
<gene>
    <name evidence="1" type="ORF">J4N46_06335</name>
</gene>
<proteinExistence type="predicted"/>
<keyword evidence="2" id="KW-1185">Reference proteome</keyword>
<name>A0ABS3PXU2_9FLAO</name>
<dbReference type="EMBL" id="JAGDYP010000004">
    <property type="protein sequence ID" value="MBO1884037.1"/>
    <property type="molecule type" value="Genomic_DNA"/>
</dbReference>
<comment type="caution">
    <text evidence="1">The sequence shown here is derived from an EMBL/GenBank/DDBJ whole genome shotgun (WGS) entry which is preliminary data.</text>
</comment>
<dbReference type="Proteomes" id="UP000681610">
    <property type="component" value="Unassembled WGS sequence"/>
</dbReference>
<reference evidence="1 2" key="1">
    <citation type="submission" date="2021-03" db="EMBL/GenBank/DDBJ databases">
        <title>Isolation and description of Capnocytophaga bilenii sp. nov., a novel Capnocytophaga species, isolated from a gingivitis subject.</title>
        <authorList>
            <person name="Antezack A."/>
            <person name="Monnet-Corti V."/>
            <person name="La Scola B."/>
        </authorList>
    </citation>
    <scope>NUCLEOTIDE SEQUENCE [LARGE SCALE GENOMIC DNA]</scope>
    <source>
        <strain evidence="1 2">Marseille-Q4570</strain>
    </source>
</reference>
<protein>
    <submittedName>
        <fullName evidence="1">Uncharacterized protein</fullName>
    </submittedName>
</protein>
<organism evidence="1 2">
    <name type="scientific">Capnocytophaga bilenii</name>
    <dbReference type="NCBI Taxonomy" id="2819369"/>
    <lineage>
        <taxon>Bacteria</taxon>
        <taxon>Pseudomonadati</taxon>
        <taxon>Bacteroidota</taxon>
        <taxon>Flavobacteriia</taxon>
        <taxon>Flavobacteriales</taxon>
        <taxon>Flavobacteriaceae</taxon>
        <taxon>Capnocytophaga</taxon>
    </lineage>
</organism>
<evidence type="ECO:0000313" key="1">
    <source>
        <dbReference type="EMBL" id="MBO1884037.1"/>
    </source>
</evidence>